<feature type="region of interest" description="Disordered" evidence="1">
    <location>
        <begin position="63"/>
        <end position="92"/>
    </location>
</feature>
<evidence type="ECO:0000256" key="1">
    <source>
        <dbReference type="SAM" id="MobiDB-lite"/>
    </source>
</evidence>
<comment type="caution">
    <text evidence="2">The sequence shown here is derived from an EMBL/GenBank/DDBJ whole genome shotgun (WGS) entry which is preliminary data.</text>
</comment>
<evidence type="ECO:0000313" key="3">
    <source>
        <dbReference type="Proteomes" id="UP000019491"/>
    </source>
</evidence>
<name>X0Q4F1_RHOWR</name>
<feature type="compositionally biased region" description="Polar residues" evidence="1">
    <location>
        <begin position="82"/>
        <end position="92"/>
    </location>
</feature>
<organism evidence="2 3">
    <name type="scientific">Rhodococcus wratislaviensis NBRC 100605</name>
    <dbReference type="NCBI Taxonomy" id="1219028"/>
    <lineage>
        <taxon>Bacteria</taxon>
        <taxon>Bacillati</taxon>
        <taxon>Actinomycetota</taxon>
        <taxon>Actinomycetes</taxon>
        <taxon>Mycobacteriales</taxon>
        <taxon>Nocardiaceae</taxon>
        <taxon>Rhodococcus</taxon>
    </lineage>
</organism>
<proteinExistence type="predicted"/>
<dbReference type="EMBL" id="BAWF01000097">
    <property type="protein sequence ID" value="GAF51138.1"/>
    <property type="molecule type" value="Genomic_DNA"/>
</dbReference>
<reference evidence="2 3" key="1">
    <citation type="submission" date="2014-02" db="EMBL/GenBank/DDBJ databases">
        <title>Whole genome shotgun sequence of Rhodococcus wratislaviensis NBRC 100605.</title>
        <authorList>
            <person name="Hosoyama A."/>
            <person name="Tsuchikane K."/>
            <person name="Yoshida I."/>
            <person name="Ohji S."/>
            <person name="Ichikawa N."/>
            <person name="Yamazoe A."/>
            <person name="Fujita N."/>
        </authorList>
    </citation>
    <scope>NUCLEOTIDE SEQUENCE [LARGE SCALE GENOMIC DNA]</scope>
    <source>
        <strain evidence="2 3">NBRC 100605</strain>
    </source>
</reference>
<keyword evidence="3" id="KW-1185">Reference proteome</keyword>
<dbReference type="AlphaFoldDB" id="X0Q4F1"/>
<sequence length="92" mass="9733">MPTAVSGAEVTELVRIDAAVEFAVDEGRHVSFGHDDCAIEERRAGDTAGRRDTIDTVCGARSRRYSRSQSGGVTRRPRGIVASTTAGSGNQP</sequence>
<gene>
    <name evidence="2" type="ORF">RW1_097_00100</name>
</gene>
<accession>X0Q4F1</accession>
<evidence type="ECO:0000313" key="2">
    <source>
        <dbReference type="EMBL" id="GAF51138.1"/>
    </source>
</evidence>
<dbReference type="Proteomes" id="UP000019491">
    <property type="component" value="Unassembled WGS sequence"/>
</dbReference>
<protein>
    <submittedName>
        <fullName evidence="2">Uncharacterized protein</fullName>
    </submittedName>
</protein>